<gene>
    <name evidence="10" type="ORF">V1264_005792</name>
</gene>
<keyword evidence="3 7" id="KW-0195">Cyclin</keyword>
<organism evidence="10 11">
    <name type="scientific">Littorina saxatilis</name>
    <dbReference type="NCBI Taxonomy" id="31220"/>
    <lineage>
        <taxon>Eukaryota</taxon>
        <taxon>Metazoa</taxon>
        <taxon>Spiralia</taxon>
        <taxon>Lophotrochozoa</taxon>
        <taxon>Mollusca</taxon>
        <taxon>Gastropoda</taxon>
        <taxon>Caenogastropoda</taxon>
        <taxon>Littorinimorpha</taxon>
        <taxon>Littorinoidea</taxon>
        <taxon>Littorinidae</taxon>
        <taxon>Littorina</taxon>
    </lineage>
</organism>
<dbReference type="NCBIfam" id="TIGR00569">
    <property type="entry name" value="ccl1"/>
    <property type="match status" value="1"/>
</dbReference>
<dbReference type="GO" id="GO:0016538">
    <property type="term" value="F:cyclin-dependent protein serine/threonine kinase regulator activity"/>
    <property type="evidence" value="ECO:0007669"/>
    <property type="project" value="InterPro"/>
</dbReference>
<dbReference type="PANTHER" id="PTHR10026">
    <property type="entry name" value="CYCLIN"/>
    <property type="match status" value="1"/>
</dbReference>
<dbReference type="InterPro" id="IPR036915">
    <property type="entry name" value="Cyclin-like_sf"/>
</dbReference>
<comment type="similarity">
    <text evidence="1">Belongs to the cyclin family. Cyclin C subfamily.</text>
</comment>
<keyword evidence="11" id="KW-1185">Reference proteome</keyword>
<keyword evidence="4" id="KW-0131">Cell cycle</keyword>
<evidence type="ECO:0000256" key="6">
    <source>
        <dbReference type="ARBA" id="ARBA00026042"/>
    </source>
</evidence>
<dbReference type="CDD" id="cd20524">
    <property type="entry name" value="CYCLIN_CCNH_rpt1"/>
    <property type="match status" value="1"/>
</dbReference>
<dbReference type="Gene3D" id="1.10.472.10">
    <property type="entry name" value="Cyclin-like"/>
    <property type="match status" value="2"/>
</dbReference>
<dbReference type="SUPFAM" id="SSF47954">
    <property type="entry name" value="Cyclin-like"/>
    <property type="match status" value="2"/>
</dbReference>
<dbReference type="GO" id="GO:0006357">
    <property type="term" value="P:regulation of transcription by RNA polymerase II"/>
    <property type="evidence" value="ECO:0007669"/>
    <property type="project" value="InterPro"/>
</dbReference>
<comment type="function">
    <text evidence="5">Regulates CDK7, the catalytic subunit of the CDK-activating kinase (CAK) enzymatic complex. CAK activates the cyclin-associated kinases CDK1, CDK2, CDK4 and CDK6 by threonine phosphorylation. CAK complexed to the core-TFIIH basal transcription factor activates RNA polymerase II by serine phosphorylation of the repetitive C-terminal domain (CTD) of its large subunit (POLR2A), allowing its escape from the promoter and elongation of the transcripts. Involved in cell cycle control and in RNA transcription by RNA polymerase II. Its expression and activity are constant throughout the cell cycle.</text>
</comment>
<evidence type="ECO:0000256" key="5">
    <source>
        <dbReference type="ARBA" id="ARBA00025343"/>
    </source>
</evidence>
<accession>A0AAN9AZX2</accession>
<comment type="caution">
    <text evidence="10">The sequence shown here is derived from an EMBL/GenBank/DDBJ whole genome shotgun (WGS) entry which is preliminary data.</text>
</comment>
<evidence type="ECO:0000256" key="4">
    <source>
        <dbReference type="ARBA" id="ARBA00023306"/>
    </source>
</evidence>
<dbReference type="EMBL" id="JBAMIC010000014">
    <property type="protein sequence ID" value="KAK7096503.1"/>
    <property type="molecule type" value="Genomic_DNA"/>
</dbReference>
<dbReference type="InterPro" id="IPR043198">
    <property type="entry name" value="Cyclin/Ssn8"/>
</dbReference>
<evidence type="ECO:0000256" key="8">
    <source>
        <dbReference type="SAM" id="MobiDB-lite"/>
    </source>
</evidence>
<dbReference type="GO" id="GO:0006351">
    <property type="term" value="P:DNA-templated transcription"/>
    <property type="evidence" value="ECO:0007669"/>
    <property type="project" value="InterPro"/>
</dbReference>
<evidence type="ECO:0000256" key="2">
    <source>
        <dbReference type="ARBA" id="ARBA00019496"/>
    </source>
</evidence>
<dbReference type="FunFam" id="1.10.472.10:FF:000029">
    <property type="entry name" value="Cyclin h"/>
    <property type="match status" value="1"/>
</dbReference>
<dbReference type="Proteomes" id="UP001374579">
    <property type="component" value="Unassembled WGS sequence"/>
</dbReference>
<dbReference type="Pfam" id="PF00134">
    <property type="entry name" value="Cyclin_N"/>
    <property type="match status" value="1"/>
</dbReference>
<evidence type="ECO:0000256" key="1">
    <source>
        <dbReference type="ARBA" id="ARBA00008638"/>
    </source>
</evidence>
<evidence type="ECO:0000259" key="9">
    <source>
        <dbReference type="SMART" id="SM00385"/>
    </source>
</evidence>
<feature type="compositionally biased region" description="Basic and acidic residues" evidence="8">
    <location>
        <begin position="309"/>
        <end position="322"/>
    </location>
</feature>
<feature type="region of interest" description="Disordered" evidence="8">
    <location>
        <begin position="300"/>
        <end position="322"/>
    </location>
</feature>
<evidence type="ECO:0000313" key="11">
    <source>
        <dbReference type="Proteomes" id="UP001374579"/>
    </source>
</evidence>
<feature type="domain" description="Cyclin-like" evidence="9">
    <location>
        <begin position="62"/>
        <end position="149"/>
    </location>
</feature>
<dbReference type="InterPro" id="IPR013763">
    <property type="entry name" value="Cyclin-like_dom"/>
</dbReference>
<evidence type="ECO:0000256" key="3">
    <source>
        <dbReference type="ARBA" id="ARBA00023127"/>
    </source>
</evidence>
<evidence type="ECO:0000313" key="10">
    <source>
        <dbReference type="EMBL" id="KAK7096503.1"/>
    </source>
</evidence>
<reference evidence="10 11" key="1">
    <citation type="submission" date="2024-02" db="EMBL/GenBank/DDBJ databases">
        <title>Chromosome-scale genome assembly of the rough periwinkle Littorina saxatilis.</title>
        <authorList>
            <person name="De Jode A."/>
            <person name="Faria R."/>
            <person name="Formenti G."/>
            <person name="Sims Y."/>
            <person name="Smith T.P."/>
            <person name="Tracey A."/>
            <person name="Wood J.M.D."/>
            <person name="Zagrodzka Z.B."/>
            <person name="Johannesson K."/>
            <person name="Butlin R.K."/>
            <person name="Leder E.H."/>
        </authorList>
    </citation>
    <scope>NUCLEOTIDE SEQUENCE [LARGE SCALE GENOMIC DNA]</scope>
    <source>
        <strain evidence="10">Snail1</strain>
        <tissue evidence="10">Muscle</tissue>
    </source>
</reference>
<comment type="subunit">
    <text evidence="6">Associates primarily with CDK7 and MAT1 to form the CAK complex. CAK can further associate with the core-TFIIH to form the TFIIH basal transcription factor.</text>
</comment>
<dbReference type="Pfam" id="PF16899">
    <property type="entry name" value="Cyclin_C_2"/>
    <property type="match status" value="1"/>
</dbReference>
<dbReference type="SMART" id="SM00385">
    <property type="entry name" value="CYCLIN"/>
    <property type="match status" value="1"/>
</dbReference>
<dbReference type="CDD" id="cd20525">
    <property type="entry name" value="CYCLIN_CCNH_rpt2"/>
    <property type="match status" value="1"/>
</dbReference>
<protein>
    <recommendedName>
        <fullName evidence="2">Cyclin-H</fullName>
    </recommendedName>
</protein>
<dbReference type="InterPro" id="IPR006671">
    <property type="entry name" value="Cyclin_N"/>
</dbReference>
<sequence>MFASSTQLKYWTFSGETELKQLRIEANQNFIKAHGRNVPEEERASYFLTYEEERLLLRQYEIILKEFCNKFQPPFPKCILGTSLAFFRRFWVNNSPMDYHPKDIMLTVVYLACKVEEFYVPIGQFVSNLKGNREKFADTILTFELLLMCKLRYHLTVHNPFRAMEGLLIDIKTRFKELENPERLRKNAEEYIDRCLLSDIVLIFSPSQIALSGILYSAGKEMINMDRYVTEVLMTGLEDVQRCIYQLKRIKHMLKRDKELNRELVGQIQKKLERCRNQENNPDSEVYKAKMAELLDDDEDLRSHKRARRNEEARRLDKELLE</sequence>
<evidence type="ECO:0000256" key="7">
    <source>
        <dbReference type="RuleBase" id="RU000383"/>
    </source>
</evidence>
<dbReference type="InterPro" id="IPR027081">
    <property type="entry name" value="CyclinH/Ccl1"/>
</dbReference>
<name>A0AAN9AZX2_9CAEN</name>
<dbReference type="InterPro" id="IPR031658">
    <property type="entry name" value="Cyclin_C_2"/>
</dbReference>
<dbReference type="AlphaFoldDB" id="A0AAN9AZX2"/>
<dbReference type="GO" id="GO:0070985">
    <property type="term" value="C:transcription factor TFIIK complex"/>
    <property type="evidence" value="ECO:0007669"/>
    <property type="project" value="InterPro"/>
</dbReference>
<proteinExistence type="inferred from homology"/>